<dbReference type="PROSITE" id="PS00108">
    <property type="entry name" value="PROTEIN_KINASE_ST"/>
    <property type="match status" value="1"/>
</dbReference>
<dbReference type="SUPFAM" id="SSF50978">
    <property type="entry name" value="WD40 repeat-like"/>
    <property type="match status" value="1"/>
</dbReference>
<evidence type="ECO:0000256" key="4">
    <source>
        <dbReference type="ARBA" id="ARBA00022840"/>
    </source>
</evidence>
<name>A0A5D0TVQ6_9ACTN</name>
<feature type="repeat" description="WD" evidence="5">
    <location>
        <begin position="506"/>
        <end position="547"/>
    </location>
</feature>
<evidence type="ECO:0000313" key="10">
    <source>
        <dbReference type="Proteomes" id="UP000322634"/>
    </source>
</evidence>
<dbReference type="EMBL" id="VSFF01000013">
    <property type="protein sequence ID" value="TYC09803.1"/>
    <property type="molecule type" value="Genomic_DNA"/>
</dbReference>
<dbReference type="Pfam" id="PF00069">
    <property type="entry name" value="Pkinase"/>
    <property type="match status" value="1"/>
</dbReference>
<dbReference type="SMART" id="SM00220">
    <property type="entry name" value="S_TKc"/>
    <property type="match status" value="1"/>
</dbReference>
<evidence type="ECO:0000256" key="7">
    <source>
        <dbReference type="SAM" id="MobiDB-lite"/>
    </source>
</evidence>
<keyword evidence="10" id="KW-1185">Reference proteome</keyword>
<dbReference type="InterPro" id="IPR015943">
    <property type="entry name" value="WD40/YVTN_repeat-like_dom_sf"/>
</dbReference>
<dbReference type="PANTHER" id="PTHR44129">
    <property type="entry name" value="WD REPEAT-CONTAINING PROTEIN POP1"/>
    <property type="match status" value="1"/>
</dbReference>
<feature type="compositionally biased region" description="Low complexity" evidence="7">
    <location>
        <begin position="284"/>
        <end position="306"/>
    </location>
</feature>
<dbReference type="InterPro" id="IPR036322">
    <property type="entry name" value="WD40_repeat_dom_sf"/>
</dbReference>
<dbReference type="CDD" id="cd00200">
    <property type="entry name" value="WD40"/>
    <property type="match status" value="1"/>
</dbReference>
<evidence type="ECO:0000256" key="5">
    <source>
        <dbReference type="PROSITE-ProRule" id="PRU00221"/>
    </source>
</evidence>
<reference evidence="9 10" key="1">
    <citation type="submission" date="2019-08" db="EMBL/GenBank/DDBJ databases">
        <title>Actinomadura sp. nov. CYP1-5 isolated from mountain soil.</title>
        <authorList>
            <person name="Songsumanus A."/>
            <person name="Kuncharoen N."/>
            <person name="Kudo T."/>
            <person name="Yuki M."/>
            <person name="Igarashi Y."/>
            <person name="Tanasupawat S."/>
        </authorList>
    </citation>
    <scope>NUCLEOTIDE SEQUENCE [LARGE SCALE GENOMIC DNA]</scope>
    <source>
        <strain evidence="9 10">GKU157</strain>
    </source>
</reference>
<keyword evidence="1 5" id="KW-0853">WD repeat</keyword>
<dbReference type="Pfam" id="PF00400">
    <property type="entry name" value="WD40"/>
    <property type="match status" value="7"/>
</dbReference>
<organism evidence="9 10">
    <name type="scientific">Actinomadura syzygii</name>
    <dbReference type="NCBI Taxonomy" id="1427538"/>
    <lineage>
        <taxon>Bacteria</taxon>
        <taxon>Bacillati</taxon>
        <taxon>Actinomycetota</taxon>
        <taxon>Actinomycetes</taxon>
        <taxon>Streptosporangiales</taxon>
        <taxon>Thermomonosporaceae</taxon>
        <taxon>Actinomadura</taxon>
    </lineage>
</organism>
<dbReference type="InterPro" id="IPR020472">
    <property type="entry name" value="WD40_PAC1"/>
</dbReference>
<dbReference type="Proteomes" id="UP000322634">
    <property type="component" value="Unassembled WGS sequence"/>
</dbReference>
<dbReference type="PROSITE" id="PS50011">
    <property type="entry name" value="PROTEIN_KINASE_DOM"/>
    <property type="match status" value="1"/>
</dbReference>
<keyword evidence="9" id="KW-0418">Kinase</keyword>
<protein>
    <submittedName>
        <fullName evidence="9">Protein kinase</fullName>
    </submittedName>
</protein>
<dbReference type="InterPro" id="IPR050349">
    <property type="entry name" value="WD_LIS1/nudF_dynein_reg"/>
</dbReference>
<dbReference type="InterPro" id="IPR017441">
    <property type="entry name" value="Protein_kinase_ATP_BS"/>
</dbReference>
<dbReference type="SUPFAM" id="SSF56112">
    <property type="entry name" value="Protein kinase-like (PK-like)"/>
    <property type="match status" value="1"/>
</dbReference>
<feature type="region of interest" description="Disordered" evidence="7">
    <location>
        <begin position="348"/>
        <end position="371"/>
    </location>
</feature>
<dbReference type="AlphaFoldDB" id="A0A5D0TVQ6"/>
<dbReference type="GO" id="GO:0004672">
    <property type="term" value="F:protein kinase activity"/>
    <property type="evidence" value="ECO:0007669"/>
    <property type="project" value="InterPro"/>
</dbReference>
<dbReference type="Gene3D" id="1.10.510.10">
    <property type="entry name" value="Transferase(Phosphotransferase) domain 1"/>
    <property type="match status" value="1"/>
</dbReference>
<keyword evidence="4 6" id="KW-0067">ATP-binding</keyword>
<dbReference type="PROSITE" id="PS00678">
    <property type="entry name" value="WD_REPEATS_1"/>
    <property type="match status" value="4"/>
</dbReference>
<comment type="caution">
    <text evidence="9">The sequence shown here is derived from an EMBL/GenBank/DDBJ whole genome shotgun (WGS) entry which is preliminary data.</text>
</comment>
<dbReference type="RefSeq" id="WP_148353853.1">
    <property type="nucleotide sequence ID" value="NZ_JBHSBF010000018.1"/>
</dbReference>
<sequence>MAEGMGLLVGGRYRLIEPVGQGGMGRVWRSRDEVLDREVAVKEILLPPGVADEQRELLIGRMMREARAAARLNHPGIITVHDVVEHRGAPAIVMEFLSGTSLGVEIQRHGRLPVERAARIGTAMADALAAAHAAGVLHRDLKPDNVLLAGDRPVITDFGIAGMADATVLTLSGMAMGTPRYMAPEQIEGRPVAASDLWSLGATLYAAVEGVPPFDGPTLTAVYAAILTGEPRPAEHAGPLTVVLDVLLVKDPDQRADAEATGRALAQVLSELQAPAPPAPAPPEDTVAVPPAVETTLPSSPSTEPTRPAERADTPGRWSRRTVLFGGLGALAAVAAGTGVTAALWPEPSAGQADTAGRHGTGTQPSSPSPHVVRTATYARTLTGHTEWVTSVAFSPDGKTLATGSGDKTARLWDASTGSPVATLTGHAGIVQSVAFSPDGRTLATGSDAAMLWDVATARSTATLTGQKYSVNGVAFSPDGKTLATAAGEATVRLWNVADAGATATLTGHTSFLESVAFAPDGRTLATTSADGTARLWNASTGAATTTLRGHKGIVFSVAFSPDGRSVATAGDDKTVRLWDVATGRPTATLRGHTEAVKSVMFSPDGLTLASASGDKTVRLWEVSTGRSIVTLKGRFKQYSYSVAFSPDGKVLAATGDEVACMWTLD</sequence>
<feature type="repeat" description="WD" evidence="5">
    <location>
        <begin position="590"/>
        <end position="631"/>
    </location>
</feature>
<evidence type="ECO:0000256" key="1">
    <source>
        <dbReference type="ARBA" id="ARBA00022574"/>
    </source>
</evidence>
<evidence type="ECO:0000256" key="6">
    <source>
        <dbReference type="PROSITE-ProRule" id="PRU10141"/>
    </source>
</evidence>
<dbReference type="Gene3D" id="3.30.200.20">
    <property type="entry name" value="Phosphorylase Kinase, domain 1"/>
    <property type="match status" value="1"/>
</dbReference>
<evidence type="ECO:0000313" key="9">
    <source>
        <dbReference type="EMBL" id="TYC09803.1"/>
    </source>
</evidence>
<dbReference type="CDD" id="cd14014">
    <property type="entry name" value="STKc_PknB_like"/>
    <property type="match status" value="1"/>
</dbReference>
<dbReference type="InterPro" id="IPR000719">
    <property type="entry name" value="Prot_kinase_dom"/>
</dbReference>
<dbReference type="InterPro" id="IPR001680">
    <property type="entry name" value="WD40_rpt"/>
</dbReference>
<dbReference type="PRINTS" id="PR00320">
    <property type="entry name" value="GPROTEINBRPT"/>
</dbReference>
<keyword evidence="9" id="KW-0808">Transferase</keyword>
<proteinExistence type="predicted"/>
<feature type="repeat" description="WD" evidence="5">
    <location>
        <begin position="548"/>
        <end position="589"/>
    </location>
</feature>
<evidence type="ECO:0000256" key="2">
    <source>
        <dbReference type="ARBA" id="ARBA00022737"/>
    </source>
</evidence>
<dbReference type="PROSITE" id="PS50294">
    <property type="entry name" value="WD_REPEATS_REGION"/>
    <property type="match status" value="5"/>
</dbReference>
<feature type="repeat" description="WD" evidence="5">
    <location>
        <begin position="464"/>
        <end position="505"/>
    </location>
</feature>
<dbReference type="PROSITE" id="PS00107">
    <property type="entry name" value="PROTEIN_KINASE_ATP"/>
    <property type="match status" value="1"/>
</dbReference>
<keyword evidence="3 6" id="KW-0547">Nucleotide-binding</keyword>
<keyword evidence="2" id="KW-0677">Repeat</keyword>
<feature type="domain" description="Protein kinase" evidence="8">
    <location>
        <begin position="13"/>
        <end position="269"/>
    </location>
</feature>
<gene>
    <name evidence="9" type="ORF">FXF65_32280</name>
</gene>
<feature type="repeat" description="WD" evidence="5">
    <location>
        <begin position="424"/>
        <end position="447"/>
    </location>
</feature>
<dbReference type="InterPro" id="IPR011009">
    <property type="entry name" value="Kinase-like_dom_sf"/>
</dbReference>
<dbReference type="InterPro" id="IPR019775">
    <property type="entry name" value="WD40_repeat_CS"/>
</dbReference>
<feature type="binding site" evidence="6">
    <location>
        <position position="42"/>
    </location>
    <ligand>
        <name>ATP</name>
        <dbReference type="ChEBI" id="CHEBI:30616"/>
    </ligand>
</feature>
<evidence type="ECO:0000256" key="3">
    <source>
        <dbReference type="ARBA" id="ARBA00022741"/>
    </source>
</evidence>
<dbReference type="GO" id="GO:0005524">
    <property type="term" value="F:ATP binding"/>
    <property type="evidence" value="ECO:0007669"/>
    <property type="project" value="UniProtKB-UniRule"/>
</dbReference>
<dbReference type="PROSITE" id="PS50082">
    <property type="entry name" value="WD_REPEATS_2"/>
    <property type="match status" value="6"/>
</dbReference>
<dbReference type="SMART" id="SM00320">
    <property type="entry name" value="WD40"/>
    <property type="match status" value="7"/>
</dbReference>
<feature type="repeat" description="WD" evidence="5">
    <location>
        <begin position="382"/>
        <end position="423"/>
    </location>
</feature>
<dbReference type="InterPro" id="IPR008271">
    <property type="entry name" value="Ser/Thr_kinase_AS"/>
</dbReference>
<accession>A0A5D0TVQ6</accession>
<dbReference type="OrthoDB" id="4336591at2"/>
<feature type="region of interest" description="Disordered" evidence="7">
    <location>
        <begin position="274"/>
        <end position="318"/>
    </location>
</feature>
<evidence type="ECO:0000259" key="8">
    <source>
        <dbReference type="PROSITE" id="PS50011"/>
    </source>
</evidence>
<dbReference type="Gene3D" id="2.130.10.10">
    <property type="entry name" value="YVTN repeat-like/Quinoprotein amine dehydrogenase"/>
    <property type="match status" value="3"/>
</dbReference>